<feature type="binding site" evidence="14">
    <location>
        <position position="278"/>
    </location>
    <ligand>
        <name>substrate</name>
    </ligand>
</feature>
<feature type="domain" description="Transketolase-like pyrimidine-binding" evidence="18">
    <location>
        <begin position="371"/>
        <end position="551"/>
    </location>
</feature>
<dbReference type="RefSeq" id="WP_074744207.1">
    <property type="nucleotide sequence ID" value="NZ_FOCT01000002.1"/>
</dbReference>
<feature type="binding site" evidence="14">
    <location>
        <position position="401"/>
    </location>
    <ligand>
        <name>substrate</name>
    </ligand>
</feature>
<keyword evidence="10 15" id="KW-0786">Thiamine pyrophosphate</keyword>
<dbReference type="GO" id="GO:0004802">
    <property type="term" value="F:transketolase activity"/>
    <property type="evidence" value="ECO:0007669"/>
    <property type="project" value="UniProtKB-UniRule"/>
</dbReference>
<dbReference type="Pfam" id="PF00456">
    <property type="entry name" value="Transketolase_N"/>
    <property type="match status" value="1"/>
</dbReference>
<dbReference type="AlphaFoldDB" id="A0A1H8D6C8"/>
<dbReference type="EC" id="2.2.1.1" evidence="5 12"/>
<feature type="site" description="Important for catalytic activity" evidence="17">
    <location>
        <position position="278"/>
    </location>
</feature>
<evidence type="ECO:0000256" key="7">
    <source>
        <dbReference type="ARBA" id="ARBA00022723"/>
    </source>
</evidence>
<evidence type="ECO:0000256" key="11">
    <source>
        <dbReference type="ARBA" id="ARBA00049473"/>
    </source>
</evidence>
<keyword evidence="8" id="KW-0106">Calcium</keyword>
<evidence type="ECO:0000256" key="1">
    <source>
        <dbReference type="ARBA" id="ARBA00001913"/>
    </source>
</evidence>
<feature type="binding site" evidence="14">
    <location>
        <position position="487"/>
    </location>
    <ligand>
        <name>substrate</name>
    </ligand>
</feature>
<reference evidence="19 20" key="1">
    <citation type="submission" date="2016-10" db="EMBL/GenBank/DDBJ databases">
        <authorList>
            <person name="de Groot N.N."/>
        </authorList>
    </citation>
    <scope>NUCLEOTIDE SEQUENCE [LARGE SCALE GENOMIC DNA]</scope>
    <source>
        <strain evidence="19 20">Nl18</strain>
    </source>
</reference>
<evidence type="ECO:0000256" key="15">
    <source>
        <dbReference type="PIRSR" id="PIRSR605478-3"/>
    </source>
</evidence>
<evidence type="ECO:0000256" key="6">
    <source>
        <dbReference type="ARBA" id="ARBA00022679"/>
    </source>
</evidence>
<dbReference type="CDD" id="cd02012">
    <property type="entry name" value="TPP_TK"/>
    <property type="match status" value="1"/>
</dbReference>
<evidence type="ECO:0000259" key="18">
    <source>
        <dbReference type="SMART" id="SM00861"/>
    </source>
</evidence>
<feature type="binding site" evidence="15">
    <location>
        <position position="70"/>
    </location>
    <ligand>
        <name>thiamine diphosphate</name>
        <dbReference type="ChEBI" id="CHEBI:58937"/>
    </ligand>
</feature>
<dbReference type="InterPro" id="IPR005475">
    <property type="entry name" value="Transketolase-like_Pyr-bd"/>
</dbReference>
<feature type="site" description="Important for catalytic activity" evidence="17">
    <location>
        <position position="30"/>
    </location>
</feature>
<dbReference type="NCBIfam" id="TIGR00232">
    <property type="entry name" value="tktlase_bact"/>
    <property type="match status" value="1"/>
</dbReference>
<evidence type="ECO:0000256" key="2">
    <source>
        <dbReference type="ARBA" id="ARBA00001941"/>
    </source>
</evidence>
<feature type="binding site" evidence="14">
    <location>
        <position position="546"/>
    </location>
    <ligand>
        <name>substrate</name>
    </ligand>
</feature>
<protein>
    <recommendedName>
        <fullName evidence="5 12">Transketolase</fullName>
        <ecNumber evidence="5 12">2.2.1.1</ecNumber>
    </recommendedName>
</protein>
<evidence type="ECO:0000256" key="8">
    <source>
        <dbReference type="ARBA" id="ARBA00022837"/>
    </source>
</evidence>
<evidence type="ECO:0000313" key="19">
    <source>
        <dbReference type="EMBL" id="SEN02779.1"/>
    </source>
</evidence>
<feature type="binding site" evidence="15">
    <location>
        <begin position="131"/>
        <end position="133"/>
    </location>
    <ligand>
        <name>thiamine diphosphate</name>
        <dbReference type="ChEBI" id="CHEBI:58937"/>
    </ligand>
</feature>
<evidence type="ECO:0000256" key="14">
    <source>
        <dbReference type="PIRSR" id="PIRSR605478-2"/>
    </source>
</evidence>
<dbReference type="Proteomes" id="UP000183898">
    <property type="component" value="Unassembled WGS sequence"/>
</dbReference>
<evidence type="ECO:0000256" key="10">
    <source>
        <dbReference type="ARBA" id="ARBA00023052"/>
    </source>
</evidence>
<comment type="subunit">
    <text evidence="4">Homodimer.</text>
</comment>
<evidence type="ECO:0000256" key="16">
    <source>
        <dbReference type="PIRSR" id="PIRSR605478-4"/>
    </source>
</evidence>
<dbReference type="Pfam" id="PF22613">
    <property type="entry name" value="Transketolase_C_1"/>
    <property type="match status" value="1"/>
</dbReference>
<evidence type="ECO:0000256" key="17">
    <source>
        <dbReference type="PIRSR" id="PIRSR605478-5"/>
    </source>
</evidence>
<dbReference type="EMBL" id="FOCT01000002">
    <property type="protein sequence ID" value="SEN02779.1"/>
    <property type="molecule type" value="Genomic_DNA"/>
</dbReference>
<gene>
    <name evidence="19" type="ORF">SAMN05216404_102177</name>
</gene>
<evidence type="ECO:0000256" key="12">
    <source>
        <dbReference type="NCBIfam" id="TIGR00232"/>
    </source>
</evidence>
<dbReference type="Gene3D" id="3.40.50.920">
    <property type="match status" value="1"/>
</dbReference>
<comment type="cofactor">
    <cofactor evidence="15">
        <name>thiamine diphosphate</name>
        <dbReference type="ChEBI" id="CHEBI:58937"/>
    </cofactor>
    <text evidence="15">Binds 1 thiamine pyrophosphate per subunit. During the reaction, the substrate forms a covalent intermediate with the cofactor.</text>
</comment>
<dbReference type="GO" id="GO:0009052">
    <property type="term" value="P:pentose-phosphate shunt, non-oxidative branch"/>
    <property type="evidence" value="ECO:0007669"/>
    <property type="project" value="UniProtKB-ARBA"/>
</dbReference>
<comment type="cofactor">
    <cofactor evidence="16">
        <name>Mg(2+)</name>
        <dbReference type="ChEBI" id="CHEBI:18420"/>
    </cofactor>
    <text evidence="16">Binds 1 Mg(2+) ion per subunit. Can also utilize other divalent metal cations, such as Ca(2+), Mn(2+) and Co(2+).</text>
</comment>
<comment type="cofactor">
    <cofactor evidence="1">
        <name>Ca(2+)</name>
        <dbReference type="ChEBI" id="CHEBI:29108"/>
    </cofactor>
</comment>
<dbReference type="PANTHER" id="PTHR43522:SF2">
    <property type="entry name" value="TRANSKETOLASE 1-RELATED"/>
    <property type="match status" value="1"/>
</dbReference>
<evidence type="ECO:0000256" key="4">
    <source>
        <dbReference type="ARBA" id="ARBA00011738"/>
    </source>
</evidence>
<feature type="active site" description="Proton donor" evidence="13">
    <location>
        <position position="438"/>
    </location>
</feature>
<dbReference type="InterPro" id="IPR049557">
    <property type="entry name" value="Transketolase_CS"/>
</dbReference>
<dbReference type="GO" id="GO:0005829">
    <property type="term" value="C:cytosol"/>
    <property type="evidence" value="ECO:0007669"/>
    <property type="project" value="TreeGrafter"/>
</dbReference>
<accession>A0A1H8D6C8</accession>
<dbReference type="FunFam" id="3.40.50.970:FF:000004">
    <property type="entry name" value="Transketolase"/>
    <property type="match status" value="1"/>
</dbReference>
<feature type="binding site" evidence="16">
    <location>
        <position position="202"/>
    </location>
    <ligand>
        <name>Mg(2+)</name>
        <dbReference type="ChEBI" id="CHEBI:18420"/>
    </ligand>
</feature>
<feature type="binding site" evidence="16">
    <location>
        <position position="172"/>
    </location>
    <ligand>
        <name>Mg(2+)</name>
        <dbReference type="ChEBI" id="CHEBI:18420"/>
    </ligand>
</feature>
<feature type="binding site" evidence="15">
    <location>
        <position position="463"/>
    </location>
    <ligand>
        <name>thiamine diphosphate</name>
        <dbReference type="ChEBI" id="CHEBI:58937"/>
    </ligand>
</feature>
<dbReference type="InterPro" id="IPR005474">
    <property type="entry name" value="Transketolase_N"/>
</dbReference>
<dbReference type="InterPro" id="IPR005478">
    <property type="entry name" value="Transketolase_bac-like"/>
</dbReference>
<evidence type="ECO:0000256" key="9">
    <source>
        <dbReference type="ARBA" id="ARBA00022842"/>
    </source>
</evidence>
<dbReference type="InterPro" id="IPR029061">
    <property type="entry name" value="THDP-binding"/>
</dbReference>
<sequence length="707" mass="77557">MSEQTDLDQICINTLRSLSIDQVEKAHSGHPGTPMGAAPTAFCLWQRFLRYDPDNPDWPNRDRFILSAGHASALLYSLLHLTGVKGTSPSYEGEDRLAVTMDDLKTFRQAGSRCTGHPEYGWTSGVETTTGPLGQGTGASVGMAIAGRWLADTYNRPDFELFKHNVYALCSDGDMMEGVSSEAASLAGHLKLGNLCWIYDDNRITIEGSTDLTFTEDVAARFSAYGWSVAHVDDANGLPLLAGAYETFLRTDDRPTLIIVHSHIGYGAPHKHDSREAHGEPLGPEESRLAKEFYGCDPDKQFYVPDGVREYFQTGFGERGRAAHAAWRTQFDAYRKQYPDLAEQIDRMQQRGLPAGWDSELPTFPADEKGMATRESSGKVLNAIAGKIAWLLGGAADLAPSTKTELKGDFYGQFQPPEQYENAKGNYRGRNFHFGLREHAMCAIANGMSLSKLRPYAASFLVFSDYGRAALRLSAMMEIPIIYVWTHDSISLGEDGPTHQPIAHLASLRATPGLVVLRPADANEVVEAWRLIMQLTDRPVCLILTRQAVPTLDRTRYAPASGLARGAYVLADAKDGRPAVLLLTTGSEVALCIAAHEQLKKEGILSRVISMPSWEVFEHQDQEYRDEILPPGILARVGVEEASGFGWERYTGAGGCIIAMHCFGLSAPAKVVARRFGFEPGHIVAAAKEQIARHNTKSTKSESEKAC</sequence>
<dbReference type="FunFam" id="3.40.50.920:FF:000003">
    <property type="entry name" value="Transketolase"/>
    <property type="match status" value="1"/>
</dbReference>
<dbReference type="InterPro" id="IPR020826">
    <property type="entry name" value="Transketolase_BS"/>
</dbReference>
<comment type="cofactor">
    <cofactor evidence="2">
        <name>Co(2+)</name>
        <dbReference type="ChEBI" id="CHEBI:48828"/>
    </cofactor>
</comment>
<organism evidence="19 20">
    <name type="scientific">Nitrosospira multiformis</name>
    <dbReference type="NCBI Taxonomy" id="1231"/>
    <lineage>
        <taxon>Bacteria</taxon>
        <taxon>Pseudomonadati</taxon>
        <taxon>Pseudomonadota</taxon>
        <taxon>Betaproteobacteria</taxon>
        <taxon>Nitrosomonadales</taxon>
        <taxon>Nitrosomonadaceae</taxon>
        <taxon>Nitrosospira</taxon>
    </lineage>
</organism>
<feature type="binding site" evidence="14">
    <location>
        <position position="30"/>
    </location>
    <ligand>
        <name>substrate</name>
    </ligand>
</feature>
<dbReference type="CDD" id="cd07033">
    <property type="entry name" value="TPP_PYR_DXS_TK_like"/>
    <property type="match status" value="1"/>
</dbReference>
<dbReference type="PROSITE" id="PS00802">
    <property type="entry name" value="TRANSKETOLASE_2"/>
    <property type="match status" value="1"/>
</dbReference>
<dbReference type="Gene3D" id="3.40.50.970">
    <property type="match status" value="2"/>
</dbReference>
<comment type="similarity">
    <text evidence="3">Belongs to the transketolase family.</text>
</comment>
<dbReference type="PROSITE" id="PS00801">
    <property type="entry name" value="TRANSKETOLASE_1"/>
    <property type="match status" value="1"/>
</dbReference>
<keyword evidence="6" id="KW-0808">Transferase</keyword>
<feature type="binding site" evidence="14">
    <location>
        <position position="499"/>
    </location>
    <ligand>
        <name>substrate</name>
    </ligand>
</feature>
<feature type="binding site" evidence="14">
    <location>
        <position position="374"/>
    </location>
    <ligand>
        <name>substrate</name>
    </ligand>
</feature>
<evidence type="ECO:0000256" key="3">
    <source>
        <dbReference type="ARBA" id="ARBA00007131"/>
    </source>
</evidence>
<dbReference type="SMART" id="SM00861">
    <property type="entry name" value="Transket_pyr"/>
    <property type="match status" value="1"/>
</dbReference>
<comment type="catalytic activity">
    <reaction evidence="11">
        <text>D-sedoheptulose 7-phosphate + D-glyceraldehyde 3-phosphate = aldehydo-D-ribose 5-phosphate + D-xylulose 5-phosphate</text>
        <dbReference type="Rhea" id="RHEA:10508"/>
        <dbReference type="ChEBI" id="CHEBI:57483"/>
        <dbReference type="ChEBI" id="CHEBI:57737"/>
        <dbReference type="ChEBI" id="CHEBI:58273"/>
        <dbReference type="ChEBI" id="CHEBI:59776"/>
        <dbReference type="EC" id="2.2.1.1"/>
    </reaction>
</comment>
<feature type="binding site" evidence="14">
    <location>
        <position position="495"/>
    </location>
    <ligand>
        <name>substrate</name>
    </ligand>
</feature>
<dbReference type="PANTHER" id="PTHR43522">
    <property type="entry name" value="TRANSKETOLASE"/>
    <property type="match status" value="1"/>
</dbReference>
<feature type="binding site" evidence="16">
    <location>
        <position position="204"/>
    </location>
    <ligand>
        <name>Mg(2+)</name>
        <dbReference type="ChEBI" id="CHEBI:18420"/>
    </ligand>
</feature>
<dbReference type="Pfam" id="PF02779">
    <property type="entry name" value="Transket_pyr"/>
    <property type="match status" value="1"/>
</dbReference>
<keyword evidence="9 16" id="KW-0460">Magnesium</keyword>
<dbReference type="InterPro" id="IPR009014">
    <property type="entry name" value="Transketo_C/PFOR_II"/>
</dbReference>
<feature type="binding site" evidence="15">
    <location>
        <position position="202"/>
    </location>
    <ligand>
        <name>thiamine diphosphate</name>
        <dbReference type="ChEBI" id="CHEBI:58937"/>
    </ligand>
</feature>
<feature type="binding site" evidence="15">
    <location>
        <position position="173"/>
    </location>
    <ligand>
        <name>thiamine diphosphate</name>
        <dbReference type="ChEBI" id="CHEBI:58937"/>
    </ligand>
</feature>
<evidence type="ECO:0000256" key="13">
    <source>
        <dbReference type="PIRSR" id="PIRSR605478-1"/>
    </source>
</evidence>
<name>A0A1H8D6C8_9PROT</name>
<dbReference type="FunFam" id="3.40.50.970:FF:000003">
    <property type="entry name" value="Transketolase"/>
    <property type="match status" value="1"/>
</dbReference>
<feature type="binding site" evidence="15">
    <location>
        <position position="278"/>
    </location>
    <ligand>
        <name>thiamine diphosphate</name>
        <dbReference type="ChEBI" id="CHEBI:58937"/>
    </ligand>
</feature>
<dbReference type="InterPro" id="IPR055152">
    <property type="entry name" value="Transketolase-like_C_2"/>
</dbReference>
<dbReference type="SUPFAM" id="SSF52922">
    <property type="entry name" value="TK C-terminal domain-like"/>
    <property type="match status" value="1"/>
</dbReference>
<proteinExistence type="inferred from homology"/>
<evidence type="ECO:0000256" key="5">
    <source>
        <dbReference type="ARBA" id="ARBA00013152"/>
    </source>
</evidence>
<dbReference type="GO" id="GO:0046872">
    <property type="term" value="F:metal ion binding"/>
    <property type="evidence" value="ECO:0007669"/>
    <property type="project" value="UniProtKB-KW"/>
</dbReference>
<dbReference type="SUPFAM" id="SSF52518">
    <property type="entry name" value="Thiamin diphosphate-binding fold (THDP-binding)"/>
    <property type="match status" value="2"/>
</dbReference>
<keyword evidence="7 16" id="KW-0479">Metal-binding</keyword>
<dbReference type="InterPro" id="IPR033247">
    <property type="entry name" value="Transketolase_fam"/>
</dbReference>
<evidence type="ECO:0000313" key="20">
    <source>
        <dbReference type="Proteomes" id="UP000183898"/>
    </source>
</evidence>